<feature type="region of interest" description="Disordered" evidence="1">
    <location>
        <begin position="571"/>
        <end position="684"/>
    </location>
</feature>
<name>A0A1Z5R6V3_SORBI</name>
<feature type="compositionally biased region" description="Basic and acidic residues" evidence="1">
    <location>
        <begin position="650"/>
        <end position="664"/>
    </location>
</feature>
<proteinExistence type="predicted"/>
<dbReference type="Gramene" id="OQU79171">
    <property type="protein sequence ID" value="OQU79171"/>
    <property type="gene ID" value="SORBI_3008G104801"/>
</dbReference>
<dbReference type="InterPro" id="IPR025315">
    <property type="entry name" value="DUF4220"/>
</dbReference>
<reference evidence="4 5" key="1">
    <citation type="journal article" date="2009" name="Nature">
        <title>The Sorghum bicolor genome and the diversification of grasses.</title>
        <authorList>
            <person name="Paterson A.H."/>
            <person name="Bowers J.E."/>
            <person name="Bruggmann R."/>
            <person name="Dubchak I."/>
            <person name="Grimwood J."/>
            <person name="Gundlach H."/>
            <person name="Haberer G."/>
            <person name="Hellsten U."/>
            <person name="Mitros T."/>
            <person name="Poliakov A."/>
            <person name="Schmutz J."/>
            <person name="Spannagl M."/>
            <person name="Tang H."/>
            <person name="Wang X."/>
            <person name="Wicker T."/>
            <person name="Bharti A.K."/>
            <person name="Chapman J."/>
            <person name="Feltus F.A."/>
            <person name="Gowik U."/>
            <person name="Grigoriev I.V."/>
            <person name="Lyons E."/>
            <person name="Maher C.A."/>
            <person name="Martis M."/>
            <person name="Narechania A."/>
            <person name="Otillar R.P."/>
            <person name="Penning B.W."/>
            <person name="Salamov A.A."/>
            <person name="Wang Y."/>
            <person name="Zhang L."/>
            <person name="Carpita N.C."/>
            <person name="Freeling M."/>
            <person name="Gingle A.R."/>
            <person name="Hash C.T."/>
            <person name="Keller B."/>
            <person name="Klein P."/>
            <person name="Kresovich S."/>
            <person name="McCann M.C."/>
            <person name="Ming R."/>
            <person name="Peterson D.G."/>
            <person name="Mehboob-ur-Rahman"/>
            <person name="Ware D."/>
            <person name="Westhoff P."/>
            <person name="Mayer K.F."/>
            <person name="Messing J."/>
            <person name="Rokhsar D.S."/>
        </authorList>
    </citation>
    <scope>NUCLEOTIDE SEQUENCE [LARGE SCALE GENOMIC DNA]</scope>
    <source>
        <strain evidence="5">cv. BTx623</strain>
    </source>
</reference>
<dbReference type="EMBL" id="CM000767">
    <property type="protein sequence ID" value="OQU79171.1"/>
    <property type="molecule type" value="Genomic_DNA"/>
</dbReference>
<feature type="transmembrane region" description="Helical" evidence="2">
    <location>
        <begin position="319"/>
        <end position="338"/>
    </location>
</feature>
<dbReference type="FunCoup" id="A0A1Z5R6V3">
    <property type="interactions" value="5"/>
</dbReference>
<feature type="domain" description="DUF4220" evidence="3">
    <location>
        <begin position="68"/>
        <end position="430"/>
    </location>
</feature>
<keyword evidence="2" id="KW-0812">Transmembrane</keyword>
<keyword evidence="2" id="KW-0472">Membrane</keyword>
<gene>
    <name evidence="4" type="ORF">SORBI_3008G104801</name>
</gene>
<feature type="transmembrane region" description="Helical" evidence="2">
    <location>
        <begin position="66"/>
        <end position="85"/>
    </location>
</feature>
<evidence type="ECO:0000313" key="5">
    <source>
        <dbReference type="Proteomes" id="UP000000768"/>
    </source>
</evidence>
<evidence type="ECO:0000256" key="1">
    <source>
        <dbReference type="SAM" id="MobiDB-lite"/>
    </source>
</evidence>
<dbReference type="OMA" id="MEMLCHI"/>
<sequence length="856" mass="94439">MRAPRELEDVGVHQSTQRSSVVSRAQQFINERELQCMVMASFSLQVLLFFLSGFRKRYSSRALSVVLWLAYLSADSLAVYILGRLTLRGGGGGNRFALFWVPFLLLHLGGQETMTAFSMEDNALWKRHLLSLATQVPMAIYAIGKQLQLQGDDVDRRLVAPMVLVFVSGTAKYAERIWALRRAGSVAPGTGASNSSSSNLVARASSDAFWNTQAYYSQLCIVVSEKQERNSELILHVAAEGFKLSLYFLMDMTPSICLFPADINGIKQAVDVFKSSENIVHMAYKLAEINLSLIYDYLYTKFGTRHFHMVPFCIAFRRILALVLISGALGLFVTAMAGGPNQKDHDDDGADVIICYVLLVGAIILEICSIFMSFIFSSWAYNTTFSLPLNCPMCQSFPGTVAAMVRIARNLHPESRGEWSASMAQYSIIRDCIKEKQESGLLRRTMRWVGIDQRAVNHVGVSPVMKKLVLGKLLEIAATPRVQEWDIGVGKFSGQWANWAVEAMQDRHQQSAARQVLQVSNIKGLEFVSSALLWHIVTDISLLAVAAHDDVDDVHSVNSIQDPEEHLQGVSSLHENGNVGGSSDHGGSPQHDHENGDGNSIQEVRSDHGGSPQQDHENGDGNSIQEVRSDHGGSPQHDHENGDGNSIQEVHLDGSSSHHDHENANVDGGDSSFCHGKDEDDDGSISALRGAARELSDYIMYLVADCGAMAGSEGHYAVIKGKREMSNWLLEQTTTTTTTAATGAACDRRTVLEEIRDKPSSFFHEDYYPVLDRARRVASDLLRIAEAGERWKLIAAVWLEMLCYIAYNCGAAFHAKHLTTGGEFVTHVKMILFMLGVPFLRDVKEPLLSKAGDIYS</sequence>
<feature type="transmembrane region" description="Helical" evidence="2">
    <location>
        <begin position="350"/>
        <end position="376"/>
    </location>
</feature>
<dbReference type="Pfam" id="PF13968">
    <property type="entry name" value="DUF4220"/>
    <property type="match status" value="1"/>
</dbReference>
<dbReference type="Pfam" id="PF04578">
    <property type="entry name" value="DUF594"/>
    <property type="match status" value="1"/>
</dbReference>
<dbReference type="InterPro" id="IPR007658">
    <property type="entry name" value="DUF594"/>
</dbReference>
<dbReference type="AlphaFoldDB" id="A0A1Z5R6V3"/>
<keyword evidence="2" id="KW-1133">Transmembrane helix</keyword>
<evidence type="ECO:0000313" key="4">
    <source>
        <dbReference type="EMBL" id="OQU79171.1"/>
    </source>
</evidence>
<evidence type="ECO:0000256" key="2">
    <source>
        <dbReference type="SAM" id="Phobius"/>
    </source>
</evidence>
<dbReference type="PANTHER" id="PTHR31325">
    <property type="entry name" value="OS01G0798800 PROTEIN-RELATED"/>
    <property type="match status" value="1"/>
</dbReference>
<evidence type="ECO:0000259" key="3">
    <source>
        <dbReference type="Pfam" id="PF13968"/>
    </source>
</evidence>
<feature type="compositionally biased region" description="Basic and acidic residues" evidence="1">
    <location>
        <begin position="604"/>
        <end position="619"/>
    </location>
</feature>
<accession>A0A1Z5R6V3</accession>
<dbReference type="InParanoid" id="A0A1Z5R6V3"/>
<feature type="compositionally biased region" description="Basic and acidic residues" evidence="1">
    <location>
        <begin position="627"/>
        <end position="642"/>
    </location>
</feature>
<reference evidence="5" key="2">
    <citation type="journal article" date="2018" name="Plant J.">
        <title>The Sorghum bicolor reference genome: improved assembly, gene annotations, a transcriptome atlas, and signatures of genome organization.</title>
        <authorList>
            <person name="McCormick R.F."/>
            <person name="Truong S.K."/>
            <person name="Sreedasyam A."/>
            <person name="Jenkins J."/>
            <person name="Shu S."/>
            <person name="Sims D."/>
            <person name="Kennedy M."/>
            <person name="Amirebrahimi M."/>
            <person name="Weers B.D."/>
            <person name="McKinley B."/>
            <person name="Mattison A."/>
            <person name="Morishige D.T."/>
            <person name="Grimwood J."/>
            <person name="Schmutz J."/>
            <person name="Mullet J.E."/>
        </authorList>
    </citation>
    <scope>NUCLEOTIDE SEQUENCE [LARGE SCALE GENOMIC DNA]</scope>
    <source>
        <strain evidence="5">cv. BTx623</strain>
    </source>
</reference>
<dbReference type="OrthoDB" id="662777at2759"/>
<dbReference type="Proteomes" id="UP000000768">
    <property type="component" value="Chromosome 8"/>
</dbReference>
<organism evidence="4 5">
    <name type="scientific">Sorghum bicolor</name>
    <name type="common">Sorghum</name>
    <name type="synonym">Sorghum vulgare</name>
    <dbReference type="NCBI Taxonomy" id="4558"/>
    <lineage>
        <taxon>Eukaryota</taxon>
        <taxon>Viridiplantae</taxon>
        <taxon>Streptophyta</taxon>
        <taxon>Embryophyta</taxon>
        <taxon>Tracheophyta</taxon>
        <taxon>Spermatophyta</taxon>
        <taxon>Magnoliopsida</taxon>
        <taxon>Liliopsida</taxon>
        <taxon>Poales</taxon>
        <taxon>Poaceae</taxon>
        <taxon>PACMAD clade</taxon>
        <taxon>Panicoideae</taxon>
        <taxon>Andropogonodae</taxon>
        <taxon>Andropogoneae</taxon>
        <taxon>Sorghinae</taxon>
        <taxon>Sorghum</taxon>
    </lineage>
</organism>
<dbReference type="eggNOG" id="ENOG502QQBP">
    <property type="taxonomic scope" value="Eukaryota"/>
</dbReference>
<protein>
    <recommendedName>
        <fullName evidence="3">DUF4220 domain-containing protein</fullName>
    </recommendedName>
</protein>
<keyword evidence="5" id="KW-1185">Reference proteome</keyword>